<dbReference type="AlphaFoldDB" id="H9BN87"/>
<keyword evidence="2" id="KW-0150">Chloroplast</keyword>
<dbReference type="Pfam" id="PF00504">
    <property type="entry name" value="Chloroa_b-bind"/>
    <property type="match status" value="1"/>
</dbReference>
<gene>
    <name evidence="4" type="primary">ElipL3</name>
</gene>
<evidence type="ECO:0000256" key="1">
    <source>
        <dbReference type="ARBA" id="ARBA00004229"/>
    </source>
</evidence>
<sequence length="182" mass="19435">MMSFSASISRRGVSAPTRAVLARAEERTPTPAAEVLDAKVKENKDDIAKVTGVDPTLPSSEVDIDSGENTTVTNILGRTQELVNGRAAQLGIIFAAVSELATDQTIMQQLSDPNSNSQAYFIATAFLATAATFIPRFVGGEQPEDREQSVWTATAELANGRAAMIGFAALLGYEYVTKTPFF</sequence>
<proteinExistence type="evidence at transcript level"/>
<keyword evidence="3" id="KW-0934">Plastid</keyword>
<reference evidence="4" key="1">
    <citation type="submission" date="2011-11" db="EMBL/GenBank/DDBJ databases">
        <title>Different expression of three putative early light-induced genes under different stress conditions in the green alga Ulva linza.</title>
        <authorList>
            <person name="Zhang X."/>
            <person name="Ye N."/>
        </authorList>
    </citation>
    <scope>NUCLEOTIDE SEQUENCE</scope>
</reference>
<comment type="subcellular location">
    <subcellularLocation>
        <location evidence="1">Plastid</location>
        <location evidence="1">Chloroplast</location>
    </subcellularLocation>
</comment>
<organism evidence="4">
    <name type="scientific">Ulva linza</name>
    <dbReference type="NCBI Taxonomy" id="63409"/>
    <lineage>
        <taxon>Eukaryota</taxon>
        <taxon>Viridiplantae</taxon>
        <taxon>Chlorophyta</taxon>
        <taxon>core chlorophytes</taxon>
        <taxon>Ulvophyceae</taxon>
        <taxon>OUU clade</taxon>
        <taxon>Ulvales</taxon>
        <taxon>Ulvaceae</taxon>
        <taxon>Ulva</taxon>
    </lineage>
</organism>
<evidence type="ECO:0000256" key="2">
    <source>
        <dbReference type="ARBA" id="ARBA00022528"/>
    </source>
</evidence>
<name>H9BN87_9CHLO</name>
<accession>H9BN87</accession>
<evidence type="ECO:0000256" key="3">
    <source>
        <dbReference type="ARBA" id="ARBA00022640"/>
    </source>
</evidence>
<dbReference type="Gene3D" id="1.10.3460.10">
    <property type="entry name" value="Chlorophyll a/b binding protein domain"/>
    <property type="match status" value="2"/>
</dbReference>
<dbReference type="EMBL" id="JQ039482">
    <property type="protein sequence ID" value="AFD61609.1"/>
    <property type="molecule type" value="mRNA"/>
</dbReference>
<dbReference type="SUPFAM" id="SSF103511">
    <property type="entry name" value="Chlorophyll a-b binding protein"/>
    <property type="match status" value="2"/>
</dbReference>
<dbReference type="GO" id="GO:0009507">
    <property type="term" value="C:chloroplast"/>
    <property type="evidence" value="ECO:0007669"/>
    <property type="project" value="UniProtKB-SubCell"/>
</dbReference>
<evidence type="ECO:0000313" key="4">
    <source>
        <dbReference type="EMBL" id="AFD61609.1"/>
    </source>
</evidence>
<dbReference type="InterPro" id="IPR022796">
    <property type="entry name" value="Chloroa_b-bind"/>
</dbReference>
<protein>
    <submittedName>
        <fullName evidence="4">Putative early light-inducible protein 3</fullName>
    </submittedName>
</protein>